<evidence type="ECO:0000313" key="9">
    <source>
        <dbReference type="EMBL" id="WDR03274.1"/>
    </source>
</evidence>
<proteinExistence type="inferred from homology"/>
<dbReference type="Pfam" id="PF13624">
    <property type="entry name" value="SurA_N_3"/>
    <property type="match status" value="1"/>
</dbReference>
<comment type="similarity">
    <text evidence="7">Belongs to the PpiD chaperone family.</text>
</comment>
<keyword evidence="2" id="KW-1003">Cell membrane</keyword>
<dbReference type="PANTHER" id="PTHR47529">
    <property type="entry name" value="PEPTIDYL-PROLYL CIS-TRANS ISOMERASE D"/>
    <property type="match status" value="1"/>
</dbReference>
<evidence type="ECO:0000313" key="10">
    <source>
        <dbReference type="Proteomes" id="UP001220530"/>
    </source>
</evidence>
<dbReference type="GO" id="GO:0016853">
    <property type="term" value="F:isomerase activity"/>
    <property type="evidence" value="ECO:0007669"/>
    <property type="project" value="UniProtKB-KW"/>
</dbReference>
<dbReference type="SUPFAM" id="SSF109998">
    <property type="entry name" value="Triger factor/SurA peptide-binding domain-like"/>
    <property type="match status" value="1"/>
</dbReference>
<evidence type="ECO:0000259" key="8">
    <source>
        <dbReference type="Pfam" id="PF13145"/>
    </source>
</evidence>
<dbReference type="EMBL" id="CP118246">
    <property type="protein sequence ID" value="WDR03274.1"/>
    <property type="molecule type" value="Genomic_DNA"/>
</dbReference>
<evidence type="ECO:0000256" key="2">
    <source>
        <dbReference type="ARBA" id="ARBA00022475"/>
    </source>
</evidence>
<evidence type="ECO:0000256" key="4">
    <source>
        <dbReference type="ARBA" id="ARBA00022989"/>
    </source>
</evidence>
<comment type="subcellular location">
    <subcellularLocation>
        <location evidence="1">Cell membrane</location>
        <topology evidence="1">Single-pass type II membrane protein</topology>
    </subcellularLocation>
</comment>
<dbReference type="RefSeq" id="WP_282219668.1">
    <property type="nucleotide sequence ID" value="NZ_CP118246.1"/>
</dbReference>
<dbReference type="PANTHER" id="PTHR47529:SF1">
    <property type="entry name" value="PERIPLASMIC CHAPERONE PPID"/>
    <property type="match status" value="1"/>
</dbReference>
<dbReference type="Proteomes" id="UP001220530">
    <property type="component" value="Chromosome"/>
</dbReference>
<sequence length="397" mass="42865">MLDSLRIFAKSWPGKIMGGFLLVGLAGFGINNVITSLGSNTVARVGDVEITSRDFLRDYQNQLNRVANQIGRMPTSEEAVSLGVPSMVIGDLAQNAALDQMANNYGLGVSEDRLSQILRRDPNFSGTLGNFDPTTFSDVLRRSGITESEYLENEAKSAQRQQLVLSLFGDTQLPEAASKLINRFIGDKRTIDYIVLNETNIDAPPAPTEDELAAYLKDHQSDYRTVETRAVKVIALSPDVLAASKTIDDAAISAEYERTKASLVKPETRTIEQVVLTDANLAQAFEDGKVAGTSFSDLVTENGLSATQLGTLTQAQINDADLGDAAFSLPEDGFAIIDGVAGKRAIHVSAIDVGGQTSLEDAKADIANKLALDEAKKEYATILDQIEEPACRLQAYW</sequence>
<keyword evidence="4" id="KW-1133">Transmembrane helix</keyword>
<dbReference type="Pfam" id="PF13145">
    <property type="entry name" value="Rotamase_2"/>
    <property type="match status" value="1"/>
</dbReference>
<gene>
    <name evidence="9" type="ORF">PSQ19_03710</name>
</gene>
<keyword evidence="10" id="KW-1185">Reference proteome</keyword>
<evidence type="ECO:0000256" key="3">
    <source>
        <dbReference type="ARBA" id="ARBA00022692"/>
    </source>
</evidence>
<organism evidence="9 10">
    <name type="scientific">Devosia algicola</name>
    <dbReference type="NCBI Taxonomy" id="3026418"/>
    <lineage>
        <taxon>Bacteria</taxon>
        <taxon>Pseudomonadati</taxon>
        <taxon>Pseudomonadota</taxon>
        <taxon>Alphaproteobacteria</taxon>
        <taxon>Hyphomicrobiales</taxon>
        <taxon>Devosiaceae</taxon>
        <taxon>Devosia</taxon>
    </lineage>
</organism>
<keyword evidence="5" id="KW-0472">Membrane</keyword>
<dbReference type="InterPro" id="IPR000297">
    <property type="entry name" value="PPIase_PpiC"/>
</dbReference>
<protein>
    <submittedName>
        <fullName evidence="9">Peptidylprolyl isomerase</fullName>
    </submittedName>
</protein>
<evidence type="ECO:0000256" key="5">
    <source>
        <dbReference type="ARBA" id="ARBA00023136"/>
    </source>
</evidence>
<feature type="domain" description="PpiC" evidence="8">
    <location>
        <begin position="247"/>
        <end position="363"/>
    </location>
</feature>
<keyword evidence="6" id="KW-0143">Chaperone</keyword>
<evidence type="ECO:0000256" key="6">
    <source>
        <dbReference type="ARBA" id="ARBA00023186"/>
    </source>
</evidence>
<keyword evidence="9" id="KW-0413">Isomerase</keyword>
<evidence type="ECO:0000256" key="7">
    <source>
        <dbReference type="ARBA" id="ARBA00038408"/>
    </source>
</evidence>
<dbReference type="InterPro" id="IPR052029">
    <property type="entry name" value="PpiD_chaperone"/>
</dbReference>
<name>A0ABY7YPU8_9HYPH</name>
<reference evidence="9 10" key="1">
    <citation type="submission" date="2023-02" db="EMBL/GenBank/DDBJ databases">
        <title>Devosia algicola sp. nov., isolated from the phycosphere of marine algae.</title>
        <authorList>
            <person name="Kim J.M."/>
            <person name="Lee J.K."/>
            <person name="Choi B.J."/>
            <person name="Bayburt H."/>
            <person name="Jeon C.O."/>
        </authorList>
    </citation>
    <scope>NUCLEOTIDE SEQUENCE [LARGE SCALE GENOMIC DNA]</scope>
    <source>
        <strain evidence="9 10">G20-9</strain>
    </source>
</reference>
<dbReference type="InterPro" id="IPR027304">
    <property type="entry name" value="Trigger_fact/SurA_dom_sf"/>
</dbReference>
<keyword evidence="3" id="KW-0812">Transmembrane</keyword>
<evidence type="ECO:0000256" key="1">
    <source>
        <dbReference type="ARBA" id="ARBA00004401"/>
    </source>
</evidence>
<accession>A0ABY7YPU8</accession>